<protein>
    <submittedName>
        <fullName evidence="7">TetR/AcrR family transcriptional regulator</fullName>
    </submittedName>
</protein>
<dbReference type="InterPro" id="IPR009057">
    <property type="entry name" value="Homeodomain-like_sf"/>
</dbReference>
<dbReference type="GO" id="GO:0000976">
    <property type="term" value="F:transcription cis-regulatory region binding"/>
    <property type="evidence" value="ECO:0007669"/>
    <property type="project" value="TreeGrafter"/>
</dbReference>
<proteinExistence type="predicted"/>
<evidence type="ECO:0000256" key="2">
    <source>
        <dbReference type="ARBA" id="ARBA00023125"/>
    </source>
</evidence>
<keyword evidence="1" id="KW-0805">Transcription regulation</keyword>
<dbReference type="InterPro" id="IPR036271">
    <property type="entry name" value="Tet_transcr_reg_TetR-rel_C_sf"/>
</dbReference>
<evidence type="ECO:0000259" key="6">
    <source>
        <dbReference type="PROSITE" id="PS50977"/>
    </source>
</evidence>
<name>A0A3M2KYE5_9NOCA</name>
<feature type="compositionally biased region" description="Polar residues" evidence="5">
    <location>
        <begin position="1"/>
        <end position="10"/>
    </location>
</feature>
<evidence type="ECO:0000256" key="4">
    <source>
        <dbReference type="PROSITE-ProRule" id="PRU00335"/>
    </source>
</evidence>
<dbReference type="Proteomes" id="UP000279275">
    <property type="component" value="Unassembled WGS sequence"/>
</dbReference>
<dbReference type="PROSITE" id="PS01081">
    <property type="entry name" value="HTH_TETR_1"/>
    <property type="match status" value="1"/>
</dbReference>
<feature type="DNA-binding region" description="H-T-H motif" evidence="4">
    <location>
        <begin position="70"/>
        <end position="89"/>
    </location>
</feature>
<evidence type="ECO:0000313" key="8">
    <source>
        <dbReference type="Proteomes" id="UP000279275"/>
    </source>
</evidence>
<keyword evidence="8" id="KW-1185">Reference proteome</keyword>
<dbReference type="SUPFAM" id="SSF48498">
    <property type="entry name" value="Tetracyclin repressor-like, C-terminal domain"/>
    <property type="match status" value="1"/>
</dbReference>
<feature type="region of interest" description="Disordered" evidence="5">
    <location>
        <begin position="1"/>
        <end position="23"/>
    </location>
</feature>
<sequence>MRGLLRSNNPIAAGPARVRRQPDRTTALEAAITTTDEAPAGRRARNKARTRERLLDAAHDLLGTTGSASTVEEIAERADVSRATFFNYFPSKDDLLTALYDRHMAAFTHVVDSALRRDLTTTERILALFVDFATASEVNPGYIRAVTTEIERISNPSELFAARNRAFISQIRRIVEAGVPRGEIRDDYSPDFLAQMVAAIYMSTIRDWRHTPDHDFPATFHTAGRFAAESIAPR</sequence>
<dbReference type="EMBL" id="RFFH01000014">
    <property type="protein sequence ID" value="RMI29480.1"/>
    <property type="molecule type" value="Genomic_DNA"/>
</dbReference>
<comment type="caution">
    <text evidence="7">The sequence shown here is derived from an EMBL/GenBank/DDBJ whole genome shotgun (WGS) entry which is preliminary data.</text>
</comment>
<feature type="domain" description="HTH tetR-type" evidence="6">
    <location>
        <begin position="48"/>
        <end position="107"/>
    </location>
</feature>
<dbReference type="AlphaFoldDB" id="A0A3M2KYE5"/>
<accession>A0A3M2KYE5</accession>
<dbReference type="Pfam" id="PF00440">
    <property type="entry name" value="TetR_N"/>
    <property type="match status" value="1"/>
</dbReference>
<evidence type="ECO:0000256" key="1">
    <source>
        <dbReference type="ARBA" id="ARBA00023015"/>
    </source>
</evidence>
<dbReference type="PROSITE" id="PS50977">
    <property type="entry name" value="HTH_TETR_2"/>
    <property type="match status" value="1"/>
</dbReference>
<dbReference type="GO" id="GO:0003700">
    <property type="term" value="F:DNA-binding transcription factor activity"/>
    <property type="evidence" value="ECO:0007669"/>
    <property type="project" value="TreeGrafter"/>
</dbReference>
<keyword evidence="3" id="KW-0804">Transcription</keyword>
<dbReference type="PANTHER" id="PTHR30055">
    <property type="entry name" value="HTH-TYPE TRANSCRIPTIONAL REGULATOR RUTR"/>
    <property type="match status" value="1"/>
</dbReference>
<dbReference type="PANTHER" id="PTHR30055:SF234">
    <property type="entry name" value="HTH-TYPE TRANSCRIPTIONAL REGULATOR BETI"/>
    <property type="match status" value="1"/>
</dbReference>
<evidence type="ECO:0000256" key="5">
    <source>
        <dbReference type="SAM" id="MobiDB-lite"/>
    </source>
</evidence>
<evidence type="ECO:0000313" key="7">
    <source>
        <dbReference type="EMBL" id="RMI29480.1"/>
    </source>
</evidence>
<dbReference type="OrthoDB" id="268339at2"/>
<gene>
    <name evidence="7" type="ORF">EBN03_25715</name>
</gene>
<reference evidence="7 8" key="1">
    <citation type="submission" date="2018-10" db="EMBL/GenBank/DDBJ databases">
        <title>Isolation from cow dung.</title>
        <authorList>
            <person name="Ling L."/>
        </authorList>
    </citation>
    <scope>NUCLEOTIDE SEQUENCE [LARGE SCALE GENOMIC DNA]</scope>
    <source>
        <strain evidence="7 8">NEAU-LL90</strain>
    </source>
</reference>
<dbReference type="Gene3D" id="1.10.10.60">
    <property type="entry name" value="Homeodomain-like"/>
    <property type="match status" value="1"/>
</dbReference>
<keyword evidence="2 4" id="KW-0238">DNA-binding</keyword>
<dbReference type="SUPFAM" id="SSF46689">
    <property type="entry name" value="Homeodomain-like"/>
    <property type="match status" value="1"/>
</dbReference>
<dbReference type="Gene3D" id="1.10.357.10">
    <property type="entry name" value="Tetracycline Repressor, domain 2"/>
    <property type="match status" value="1"/>
</dbReference>
<dbReference type="InterPro" id="IPR050109">
    <property type="entry name" value="HTH-type_TetR-like_transc_reg"/>
</dbReference>
<dbReference type="InterPro" id="IPR001647">
    <property type="entry name" value="HTH_TetR"/>
</dbReference>
<evidence type="ECO:0000256" key="3">
    <source>
        <dbReference type="ARBA" id="ARBA00023163"/>
    </source>
</evidence>
<dbReference type="InterPro" id="IPR023772">
    <property type="entry name" value="DNA-bd_HTH_TetR-type_CS"/>
</dbReference>
<dbReference type="PRINTS" id="PR00455">
    <property type="entry name" value="HTHTETR"/>
</dbReference>
<organism evidence="7 8">
    <name type="scientific">Nocardia stercoris</name>
    <dbReference type="NCBI Taxonomy" id="2483361"/>
    <lineage>
        <taxon>Bacteria</taxon>
        <taxon>Bacillati</taxon>
        <taxon>Actinomycetota</taxon>
        <taxon>Actinomycetes</taxon>
        <taxon>Mycobacteriales</taxon>
        <taxon>Nocardiaceae</taxon>
        <taxon>Nocardia</taxon>
    </lineage>
</organism>